<proteinExistence type="predicted"/>
<evidence type="ECO:0000313" key="3">
    <source>
        <dbReference type="Proteomes" id="UP001235712"/>
    </source>
</evidence>
<evidence type="ECO:0000259" key="1">
    <source>
        <dbReference type="Pfam" id="PF13577"/>
    </source>
</evidence>
<gene>
    <name evidence="2" type="ORF">J2S57_005334</name>
</gene>
<comment type="caution">
    <text evidence="2">The sequence shown here is derived from an EMBL/GenBank/DDBJ whole genome shotgun (WGS) entry which is preliminary data.</text>
</comment>
<dbReference type="InterPro" id="IPR032710">
    <property type="entry name" value="NTF2-like_dom_sf"/>
</dbReference>
<reference evidence="2 3" key="1">
    <citation type="submission" date="2023-07" db="EMBL/GenBank/DDBJ databases">
        <title>Sequencing the genomes of 1000 actinobacteria strains.</title>
        <authorList>
            <person name="Klenk H.-P."/>
        </authorList>
    </citation>
    <scope>NUCLEOTIDE SEQUENCE [LARGE SCALE GENOMIC DNA]</scope>
    <source>
        <strain evidence="2 3">DSM 44388</strain>
    </source>
</reference>
<protein>
    <recommendedName>
        <fullName evidence="1">SnoaL-like domain-containing protein</fullName>
    </recommendedName>
</protein>
<name>A0ABT9PA72_9ACTN</name>
<sequence length="165" mass="18637">MTSPAELLDRAAIVRTLRRYSQGIDQRQWPVYLSAFTPDARVEIPGYLEEPLRAADFVEFLSGTFDANRLSGQHLLANTLFTIEGDRARTVTEFLAHTTEKDGDEVVVQRSAGLYVDDLIRTDDGWLIAHRVLVRKSDNRTRVRYDERTAALTRDAARNPAVAGF</sequence>
<keyword evidence="3" id="KW-1185">Reference proteome</keyword>
<dbReference type="InterPro" id="IPR037401">
    <property type="entry name" value="SnoaL-like"/>
</dbReference>
<dbReference type="Pfam" id="PF13577">
    <property type="entry name" value="SnoaL_4"/>
    <property type="match status" value="1"/>
</dbReference>
<dbReference type="SUPFAM" id="SSF54427">
    <property type="entry name" value="NTF2-like"/>
    <property type="match status" value="1"/>
</dbReference>
<feature type="domain" description="SnoaL-like" evidence="1">
    <location>
        <begin position="6"/>
        <end position="131"/>
    </location>
</feature>
<accession>A0ABT9PA72</accession>
<evidence type="ECO:0000313" key="2">
    <source>
        <dbReference type="EMBL" id="MDP9829585.1"/>
    </source>
</evidence>
<dbReference type="Proteomes" id="UP001235712">
    <property type="component" value="Unassembled WGS sequence"/>
</dbReference>
<organism evidence="2 3">
    <name type="scientific">Kineosporia succinea</name>
    <dbReference type="NCBI Taxonomy" id="84632"/>
    <lineage>
        <taxon>Bacteria</taxon>
        <taxon>Bacillati</taxon>
        <taxon>Actinomycetota</taxon>
        <taxon>Actinomycetes</taxon>
        <taxon>Kineosporiales</taxon>
        <taxon>Kineosporiaceae</taxon>
        <taxon>Kineosporia</taxon>
    </lineage>
</organism>
<dbReference type="Gene3D" id="3.10.450.50">
    <property type="match status" value="1"/>
</dbReference>
<dbReference type="EMBL" id="JAUSQZ010000001">
    <property type="protein sequence ID" value="MDP9829585.1"/>
    <property type="molecule type" value="Genomic_DNA"/>
</dbReference>
<dbReference type="RefSeq" id="WP_307247901.1">
    <property type="nucleotide sequence ID" value="NZ_JAUSQZ010000001.1"/>
</dbReference>